<dbReference type="PANTHER" id="PTHR30290:SF9">
    <property type="entry name" value="OLIGOPEPTIDE-BINDING PROTEIN APPA"/>
    <property type="match status" value="1"/>
</dbReference>
<dbReference type="GO" id="GO:0015833">
    <property type="term" value="P:peptide transport"/>
    <property type="evidence" value="ECO:0007669"/>
    <property type="project" value="TreeGrafter"/>
</dbReference>
<keyword evidence="2" id="KW-0813">Transport</keyword>
<dbReference type="OrthoDB" id="131563at2157"/>
<name>A0A0X3BKW2_9EURY</name>
<dbReference type="EMBL" id="LT158599">
    <property type="protein sequence ID" value="CVK32115.1"/>
    <property type="molecule type" value="Genomic_DNA"/>
</dbReference>
<sequence>MTKRHLLKNLVCCALLLLVCCMPATAGIPGDTDGDTIVSGKELSRAILDYLTGDPKRLNADELSLATHNCLHLPYGQVVIAVAGDRYLIPATSYIDQKGVPADSLIYEGLVTKLRPKEGGPKEHLGWLAERWECSDDAMTWTFHLVKDATWHDGTPFTSADVQFTYEYFRDHRDPDGPVGGFLVNSAILKDVASVECPDDHTVIFHMKSCAPLFPETLATGPGIAVFPAHIWRDIDLPGTHVDTAHIGTGPFAYASTIPGTLSKVTAYEGYHGELPYVREVVTKNYEDEDAQILALKRGDVDFISGEFGLSPRKAEALKNTPGIGICRIPSGGQAFEVAFTSDFYPANITGFRRALSHAVNRERVCWLVGEGARPTETAFLLPALAGDQINPATNNRFNYDIDEAKRQLAAAGFTLTEKDGRPLLLGPDRKPVEITIPLAGKASMNAVDQKIVAVLKEDWEGKLGIKIVDTPQVDDSVYLDWIAKTPIHFDGMPGRWHEDIDRLDNFQRSPLGENFYHFDNAAFNSLITELKSTADPGRRKEIGFQLQEILAEEVPCIPVFSQDAFIAYRSDRFVGWDAALLDGGGNIRLFASIKPASVEVGQRA</sequence>
<dbReference type="AlphaFoldDB" id="A0A0X3BKW2"/>
<comment type="similarity">
    <text evidence="1">Belongs to the bacterial solute-binding protein 5 family.</text>
</comment>
<gene>
    <name evidence="5" type="primary">dfpA</name>
    <name evidence="5" type="ORF">MMAB1_0901</name>
</gene>
<accession>A0A0X3BKW2</accession>
<dbReference type="Gene3D" id="3.40.190.10">
    <property type="entry name" value="Periplasmic binding protein-like II"/>
    <property type="match status" value="1"/>
</dbReference>
<evidence type="ECO:0000256" key="1">
    <source>
        <dbReference type="ARBA" id="ARBA00005695"/>
    </source>
</evidence>
<dbReference type="SUPFAM" id="SSF53850">
    <property type="entry name" value="Periplasmic binding protein-like II"/>
    <property type="match status" value="1"/>
</dbReference>
<evidence type="ECO:0000256" key="3">
    <source>
        <dbReference type="ARBA" id="ARBA00022729"/>
    </source>
</evidence>
<dbReference type="Gene3D" id="3.10.105.10">
    <property type="entry name" value="Dipeptide-binding Protein, Domain 3"/>
    <property type="match status" value="1"/>
</dbReference>
<dbReference type="Proteomes" id="UP000069850">
    <property type="component" value="Chromosome 1"/>
</dbReference>
<dbReference type="GeneID" id="27136890"/>
<evidence type="ECO:0000313" key="6">
    <source>
        <dbReference type="Proteomes" id="UP000069850"/>
    </source>
</evidence>
<dbReference type="CDD" id="cd00995">
    <property type="entry name" value="PBP2_NikA_DppA_OppA_like"/>
    <property type="match status" value="1"/>
</dbReference>
<evidence type="ECO:0000259" key="4">
    <source>
        <dbReference type="Pfam" id="PF00496"/>
    </source>
</evidence>
<dbReference type="RefSeq" id="WP_062262270.1">
    <property type="nucleotide sequence ID" value="NZ_LT158599.1"/>
</dbReference>
<keyword evidence="3" id="KW-0732">Signal</keyword>
<dbReference type="GO" id="GO:1904680">
    <property type="term" value="F:peptide transmembrane transporter activity"/>
    <property type="evidence" value="ECO:0007669"/>
    <property type="project" value="TreeGrafter"/>
</dbReference>
<protein>
    <submittedName>
        <fullName evidence="5">DfpA protein</fullName>
    </submittedName>
</protein>
<proteinExistence type="inferred from homology"/>
<dbReference type="InterPro" id="IPR000914">
    <property type="entry name" value="SBP_5_dom"/>
</dbReference>
<dbReference type="Pfam" id="PF00496">
    <property type="entry name" value="SBP_bac_5"/>
    <property type="match status" value="1"/>
</dbReference>
<dbReference type="KEGG" id="mema:MMAB1_0901"/>
<evidence type="ECO:0000313" key="5">
    <source>
        <dbReference type="EMBL" id="CVK32115.1"/>
    </source>
</evidence>
<evidence type="ECO:0000256" key="2">
    <source>
        <dbReference type="ARBA" id="ARBA00022448"/>
    </source>
</evidence>
<dbReference type="InterPro" id="IPR039424">
    <property type="entry name" value="SBP_5"/>
</dbReference>
<feature type="domain" description="Solute-binding protein family 5" evidence="4">
    <location>
        <begin position="126"/>
        <end position="476"/>
    </location>
</feature>
<organism evidence="5 6">
    <name type="scientific">Methanoculleus bourgensis</name>
    <dbReference type="NCBI Taxonomy" id="83986"/>
    <lineage>
        <taxon>Archaea</taxon>
        <taxon>Methanobacteriati</taxon>
        <taxon>Methanobacteriota</taxon>
        <taxon>Stenosarchaea group</taxon>
        <taxon>Methanomicrobia</taxon>
        <taxon>Methanomicrobiales</taxon>
        <taxon>Methanomicrobiaceae</taxon>
        <taxon>Methanoculleus</taxon>
    </lineage>
</organism>
<reference evidence="5 6" key="1">
    <citation type="submission" date="2016-01" db="EMBL/GenBank/DDBJ databases">
        <authorList>
            <person name="Manzoor S."/>
        </authorList>
    </citation>
    <scope>NUCLEOTIDE SEQUENCE [LARGE SCALE GENOMIC DNA]</scope>
    <source>
        <strain evidence="5">Methanoculleus sp MAB1</strain>
    </source>
</reference>
<dbReference type="PANTHER" id="PTHR30290">
    <property type="entry name" value="PERIPLASMIC BINDING COMPONENT OF ABC TRANSPORTER"/>
    <property type="match status" value="1"/>
</dbReference>